<evidence type="ECO:0000313" key="3">
    <source>
        <dbReference type="Proteomes" id="UP000006671"/>
    </source>
</evidence>
<dbReference type="GO" id="GO:0005829">
    <property type="term" value="C:cytosol"/>
    <property type="evidence" value="ECO:0007669"/>
    <property type="project" value="TreeGrafter"/>
</dbReference>
<evidence type="ECO:0000259" key="1">
    <source>
        <dbReference type="Pfam" id="PF00117"/>
    </source>
</evidence>
<dbReference type="PANTHER" id="PTHR42695">
    <property type="entry name" value="GLUTAMINE AMIDOTRANSFERASE YLR126C-RELATED"/>
    <property type="match status" value="1"/>
</dbReference>
<dbReference type="InterPro" id="IPR017926">
    <property type="entry name" value="GATASE"/>
</dbReference>
<proteinExistence type="predicted"/>
<dbReference type="OMA" id="GSEDCCM"/>
<dbReference type="Gene3D" id="3.40.50.880">
    <property type="match status" value="1"/>
</dbReference>
<name>D2W2X3_NAEGR</name>
<organism evidence="3">
    <name type="scientific">Naegleria gruberi</name>
    <name type="common">Amoeba</name>
    <dbReference type="NCBI Taxonomy" id="5762"/>
    <lineage>
        <taxon>Eukaryota</taxon>
        <taxon>Discoba</taxon>
        <taxon>Heterolobosea</taxon>
        <taxon>Tetramitia</taxon>
        <taxon>Eutetramitia</taxon>
        <taxon>Vahlkampfiidae</taxon>
        <taxon>Naegleria</taxon>
    </lineage>
</organism>
<dbReference type="KEGG" id="ngr:NAEGRDRAFT_75744"/>
<dbReference type="Pfam" id="PF00117">
    <property type="entry name" value="GATase"/>
    <property type="match status" value="1"/>
</dbReference>
<dbReference type="PROSITE" id="PS51273">
    <property type="entry name" value="GATASE_TYPE_1"/>
    <property type="match status" value="1"/>
</dbReference>
<accession>D2W2X3</accession>
<reference evidence="2 3" key="1">
    <citation type="journal article" date="2010" name="Cell">
        <title>The genome of Naegleria gruberi illuminates early eukaryotic versatility.</title>
        <authorList>
            <person name="Fritz-Laylin L.K."/>
            <person name="Prochnik S.E."/>
            <person name="Ginger M.L."/>
            <person name="Dacks J.B."/>
            <person name="Carpenter M.L."/>
            <person name="Field M.C."/>
            <person name="Kuo A."/>
            <person name="Paredez A."/>
            <person name="Chapman J."/>
            <person name="Pham J."/>
            <person name="Shu S."/>
            <person name="Neupane R."/>
            <person name="Cipriano M."/>
            <person name="Mancuso J."/>
            <person name="Tu H."/>
            <person name="Salamov A."/>
            <person name="Lindquist E."/>
            <person name="Shapiro H."/>
            <person name="Lucas S."/>
            <person name="Grigoriev I.V."/>
            <person name="Cande W.Z."/>
            <person name="Fulton C."/>
            <person name="Rokhsar D.S."/>
            <person name="Dawson S.C."/>
        </authorList>
    </citation>
    <scope>NUCLEOTIDE SEQUENCE [LARGE SCALE GENOMIC DNA]</scope>
    <source>
        <strain evidence="2 3">NEG-M</strain>
    </source>
</reference>
<dbReference type="PANTHER" id="PTHR42695:SF5">
    <property type="entry name" value="GLUTAMINE AMIDOTRANSFERASE YLR126C-RELATED"/>
    <property type="match status" value="1"/>
</dbReference>
<dbReference type="InterPro" id="IPR029062">
    <property type="entry name" value="Class_I_gatase-like"/>
</dbReference>
<dbReference type="VEuPathDB" id="AmoebaDB:NAEGRDRAFT_75744"/>
<dbReference type="InterPro" id="IPR044992">
    <property type="entry name" value="ChyE-like"/>
</dbReference>
<gene>
    <name evidence="2" type="ORF">NAEGRDRAFT_75744</name>
</gene>
<protein>
    <submittedName>
        <fullName evidence="2">Predicted protein</fullName>
    </submittedName>
</protein>
<dbReference type="GeneID" id="8859936"/>
<dbReference type="EMBL" id="GG738928">
    <property type="protein sequence ID" value="EFC36591.1"/>
    <property type="molecule type" value="Genomic_DNA"/>
</dbReference>
<dbReference type="AlphaFoldDB" id="D2W2X3"/>
<feature type="domain" description="Glutamine amidotransferase" evidence="1">
    <location>
        <begin position="44"/>
        <end position="207"/>
    </location>
</feature>
<dbReference type="RefSeq" id="XP_002669335.1">
    <property type="nucleotide sequence ID" value="XM_002669289.1"/>
</dbReference>
<keyword evidence="3" id="KW-1185">Reference proteome</keyword>
<dbReference type="STRING" id="5762.D2W2X3"/>
<dbReference type="InParanoid" id="D2W2X3"/>
<evidence type="ECO:0000313" key="2">
    <source>
        <dbReference type="EMBL" id="EFC36591.1"/>
    </source>
</evidence>
<dbReference type="SUPFAM" id="SSF52317">
    <property type="entry name" value="Class I glutamine amidotransferase-like"/>
    <property type="match status" value="1"/>
</dbReference>
<dbReference type="OrthoDB" id="92161at2759"/>
<sequence length="253" mass="29141">MTRVKIAILDVSDHVQLFEDDLFKKYMFTDDISECTSYHVAKNQWPSETLNSHQIVQFIVQNYDAVLIPGSEDCCMDDSLCYIEVLCNVIRELIDRDFPIFAVCFGAQAVSRALNGNDGVSKLKNLNEKPEFGIVLIDFVDEDARGNLLFRGIEKGFYSSSSHSDCFLLNEKCEHLLKSRHWKNQAYQVKDKLTFGLQFHPEMDLVTSEEIFKTLKDIPVLYDDNEKQVDMTVGKIMAKNFCEMVIKHKETKL</sequence>
<dbReference type="Proteomes" id="UP000006671">
    <property type="component" value="Unassembled WGS sequence"/>
</dbReference>